<proteinExistence type="predicted"/>
<accession>A0A438FLR5</accession>
<evidence type="ECO:0000313" key="2">
    <source>
        <dbReference type="Proteomes" id="UP000288805"/>
    </source>
</evidence>
<reference evidence="1 2" key="1">
    <citation type="journal article" date="2018" name="PLoS Genet.">
        <title>Population sequencing reveals clonal diversity and ancestral inbreeding in the grapevine cultivar Chardonnay.</title>
        <authorList>
            <person name="Roach M.J."/>
            <person name="Johnson D.L."/>
            <person name="Bohlmann J."/>
            <person name="van Vuuren H.J."/>
            <person name="Jones S.J."/>
            <person name="Pretorius I.S."/>
            <person name="Schmidt S.A."/>
            <person name="Borneman A.R."/>
        </authorList>
    </citation>
    <scope>NUCLEOTIDE SEQUENCE [LARGE SCALE GENOMIC DNA]</scope>
    <source>
        <strain evidence="2">cv. Chardonnay</strain>
        <tissue evidence="1">Leaf</tissue>
    </source>
</reference>
<name>A0A438FLR5_VITVI</name>
<sequence>MVAAFGSGAMFSLVSGMGGPNQATNVITSGLFFALIQGGIFQCCFPGWGKLWIYDPSPKNCVLSKLGTLGSPIPDMNVALLVMISKKVSQFLLIGQKFSQPPAEDLFYSRTRSMLTSLGLQNYEKNFKRGFALKDARIPPGPRLLILDHIQRAEKCKAAVAGCRGVELVELPTNKLTFDEWGNACVHHKML</sequence>
<evidence type="ECO:0000313" key="1">
    <source>
        <dbReference type="EMBL" id="RVW60955.1"/>
    </source>
</evidence>
<dbReference type="EMBL" id="QGNW01000845">
    <property type="protein sequence ID" value="RVW60955.1"/>
    <property type="molecule type" value="Genomic_DNA"/>
</dbReference>
<dbReference type="AlphaFoldDB" id="A0A438FLR5"/>
<organism evidence="1 2">
    <name type="scientific">Vitis vinifera</name>
    <name type="common">Grape</name>
    <dbReference type="NCBI Taxonomy" id="29760"/>
    <lineage>
        <taxon>Eukaryota</taxon>
        <taxon>Viridiplantae</taxon>
        <taxon>Streptophyta</taxon>
        <taxon>Embryophyta</taxon>
        <taxon>Tracheophyta</taxon>
        <taxon>Spermatophyta</taxon>
        <taxon>Magnoliopsida</taxon>
        <taxon>eudicotyledons</taxon>
        <taxon>Gunneridae</taxon>
        <taxon>Pentapetalae</taxon>
        <taxon>rosids</taxon>
        <taxon>Vitales</taxon>
        <taxon>Vitaceae</taxon>
        <taxon>Viteae</taxon>
        <taxon>Vitis</taxon>
    </lineage>
</organism>
<dbReference type="Proteomes" id="UP000288805">
    <property type="component" value="Unassembled WGS sequence"/>
</dbReference>
<protein>
    <submittedName>
        <fullName evidence="1">Uncharacterized protein</fullName>
    </submittedName>
</protein>
<dbReference type="CDD" id="cd09487">
    <property type="entry name" value="SAM_superfamily"/>
    <property type="match status" value="1"/>
</dbReference>
<gene>
    <name evidence="1" type="ORF">CK203_049316</name>
</gene>
<comment type="caution">
    <text evidence="1">The sequence shown here is derived from an EMBL/GenBank/DDBJ whole genome shotgun (WGS) entry which is preliminary data.</text>
</comment>